<organism evidence="1 2">
    <name type="scientific">Sordaria macrospora</name>
    <dbReference type="NCBI Taxonomy" id="5147"/>
    <lineage>
        <taxon>Eukaryota</taxon>
        <taxon>Fungi</taxon>
        <taxon>Dikarya</taxon>
        <taxon>Ascomycota</taxon>
        <taxon>Pezizomycotina</taxon>
        <taxon>Sordariomycetes</taxon>
        <taxon>Sordariomycetidae</taxon>
        <taxon>Sordariales</taxon>
        <taxon>Sordariaceae</taxon>
        <taxon>Sordaria</taxon>
    </lineage>
</organism>
<comment type="caution">
    <text evidence="1">The sequence shown here is derived from an EMBL/GenBank/DDBJ whole genome shotgun (WGS) entry which is preliminary data.</text>
</comment>
<protein>
    <submittedName>
        <fullName evidence="1">Uncharacterized protein</fullName>
    </submittedName>
</protein>
<dbReference type="Proteomes" id="UP000433876">
    <property type="component" value="Unassembled WGS sequence"/>
</dbReference>
<sequence>MDHEHTLVSTCDLGHSQFATSWPAQPTGDPVPTPERPLLGPEQKFMMQALAEGESSFYVCLGLLQVLDMIQKNAIIPMNSKVQSFEQDFKSGSHEYTMLLHAIPTGLRNSLIQGTLAYDYVKGKEVHGKEL</sequence>
<dbReference type="AlphaFoldDB" id="A0A8S8ZRX3"/>
<reference evidence="1 2" key="1">
    <citation type="submission" date="2017-07" db="EMBL/GenBank/DDBJ databases">
        <title>Genome sequence of the Sordaria macrospora wild type strain R19027.</title>
        <authorList>
            <person name="Nowrousian M."/>
            <person name="Teichert I."/>
            <person name="Kueck U."/>
        </authorList>
    </citation>
    <scope>NUCLEOTIDE SEQUENCE [LARGE SCALE GENOMIC DNA]</scope>
    <source>
        <strain evidence="1 2">R19027</strain>
        <tissue evidence="1">Mycelium</tissue>
    </source>
</reference>
<dbReference type="EMBL" id="NMPR01000060">
    <property type="protein sequence ID" value="KAA8632188.1"/>
    <property type="molecule type" value="Genomic_DNA"/>
</dbReference>
<evidence type="ECO:0000313" key="2">
    <source>
        <dbReference type="Proteomes" id="UP000433876"/>
    </source>
</evidence>
<accession>A0A8S8ZRX3</accession>
<evidence type="ECO:0000313" key="1">
    <source>
        <dbReference type="EMBL" id="KAA8632188.1"/>
    </source>
</evidence>
<proteinExistence type="predicted"/>
<dbReference type="VEuPathDB" id="FungiDB:SMAC_09523"/>
<gene>
    <name evidence="1" type="ORF">SMACR_09523</name>
</gene>
<name>A0A8S8ZRX3_SORMA</name>